<evidence type="ECO:0000313" key="1">
    <source>
        <dbReference type="EMBL" id="KAI8027350.1"/>
    </source>
</evidence>
<dbReference type="Proteomes" id="UP001060215">
    <property type="component" value="Chromosome 3"/>
</dbReference>
<dbReference type="EMBL" id="CM045760">
    <property type="protein sequence ID" value="KAI8027350.1"/>
    <property type="molecule type" value="Genomic_DNA"/>
</dbReference>
<keyword evidence="1" id="KW-0645">Protease</keyword>
<protein>
    <submittedName>
        <fullName evidence="1">Aspartyl protease family protein 2</fullName>
    </submittedName>
</protein>
<proteinExistence type="predicted"/>
<name>A0ACC0IPH5_9ERIC</name>
<sequence length="261" mass="28279">MYSAIRTKQRSPSSRPPFLTKKKYFTRIGIGTPPKYSYMILDTGSDLVWIQCSPCNKCYNQSDPIFNPKKSVTFFGIKCGSPLCLQLNSGHCNSKTCLYTVKYGDGSFTAGELSTETLTFRGTRVKNVALGCGHDNEGLFVGAAGLLGLGQGKLSFPSQTGRQFSRKFSYYLVDRSASSELSSIIFGESAVSRTAVFTPLITNPRIDTFYYVGLTGISVGGSRVKGITEAQFKLDAASNGSVIIDSGTTVTRLTQPAYTAF</sequence>
<comment type="caution">
    <text evidence="1">The sequence shown here is derived from an EMBL/GenBank/DDBJ whole genome shotgun (WGS) entry which is preliminary data.</text>
</comment>
<reference evidence="1 2" key="1">
    <citation type="journal article" date="2022" name="Plant J.">
        <title>Chromosome-level genome of Camellia lanceoleosa provides a valuable resource for understanding genome evolution and self-incompatibility.</title>
        <authorList>
            <person name="Gong W."/>
            <person name="Xiao S."/>
            <person name="Wang L."/>
            <person name="Liao Z."/>
            <person name="Chang Y."/>
            <person name="Mo W."/>
            <person name="Hu G."/>
            <person name="Li W."/>
            <person name="Zhao G."/>
            <person name="Zhu H."/>
            <person name="Hu X."/>
            <person name="Ji K."/>
            <person name="Xiang X."/>
            <person name="Song Q."/>
            <person name="Yuan D."/>
            <person name="Jin S."/>
            <person name="Zhang L."/>
        </authorList>
    </citation>
    <scope>NUCLEOTIDE SEQUENCE [LARGE SCALE GENOMIC DNA]</scope>
    <source>
        <strain evidence="1">SQ_2022a</strain>
    </source>
</reference>
<keyword evidence="1" id="KW-0378">Hydrolase</keyword>
<gene>
    <name evidence="1" type="ORF">LOK49_LG02G00120</name>
</gene>
<keyword evidence="2" id="KW-1185">Reference proteome</keyword>
<evidence type="ECO:0000313" key="2">
    <source>
        <dbReference type="Proteomes" id="UP001060215"/>
    </source>
</evidence>
<organism evidence="1 2">
    <name type="scientific">Camellia lanceoleosa</name>
    <dbReference type="NCBI Taxonomy" id="1840588"/>
    <lineage>
        <taxon>Eukaryota</taxon>
        <taxon>Viridiplantae</taxon>
        <taxon>Streptophyta</taxon>
        <taxon>Embryophyta</taxon>
        <taxon>Tracheophyta</taxon>
        <taxon>Spermatophyta</taxon>
        <taxon>Magnoliopsida</taxon>
        <taxon>eudicotyledons</taxon>
        <taxon>Gunneridae</taxon>
        <taxon>Pentapetalae</taxon>
        <taxon>asterids</taxon>
        <taxon>Ericales</taxon>
        <taxon>Theaceae</taxon>
        <taxon>Camellia</taxon>
    </lineage>
</organism>
<accession>A0ACC0IPH5</accession>